<evidence type="ECO:0000313" key="1">
    <source>
        <dbReference type="EMBL" id="MFD2649140.1"/>
    </source>
</evidence>
<accession>A0ABW5QNA1</accession>
<organism evidence="1 2">
    <name type="scientific">Devosia albogilva</name>
    <dbReference type="NCBI Taxonomy" id="429726"/>
    <lineage>
        <taxon>Bacteria</taxon>
        <taxon>Pseudomonadati</taxon>
        <taxon>Pseudomonadota</taxon>
        <taxon>Alphaproteobacteria</taxon>
        <taxon>Hyphomicrobiales</taxon>
        <taxon>Devosiaceae</taxon>
        <taxon>Devosia</taxon>
    </lineage>
</organism>
<proteinExistence type="predicted"/>
<protein>
    <recommendedName>
        <fullName evidence="3">Integrase catalytic domain-containing protein</fullName>
    </recommendedName>
</protein>
<gene>
    <name evidence="1" type="ORF">ACFSX5_15225</name>
</gene>
<name>A0ABW5QNA1_9HYPH</name>
<sequence length="150" mass="15698">MPDFIPNALLLSGQAVTSATPPALGGTPEDTERTLLVDCCRIDQSAKGPRPFMIVVMDTATRLVLSTAIATDSALADSVVKTIKDAIATDPGTLGDLPVACDFCDRADLDAGLADVAPHTRVVIGHGGPRTRGWAERQVRAAAFKAESRD</sequence>
<comment type="caution">
    <text evidence="1">The sequence shown here is derived from an EMBL/GenBank/DDBJ whole genome shotgun (WGS) entry which is preliminary data.</text>
</comment>
<evidence type="ECO:0008006" key="3">
    <source>
        <dbReference type="Google" id="ProtNLM"/>
    </source>
</evidence>
<keyword evidence="2" id="KW-1185">Reference proteome</keyword>
<reference evidence="2" key="1">
    <citation type="journal article" date="2019" name="Int. J. Syst. Evol. Microbiol.">
        <title>The Global Catalogue of Microorganisms (GCM) 10K type strain sequencing project: providing services to taxonomists for standard genome sequencing and annotation.</title>
        <authorList>
            <consortium name="The Broad Institute Genomics Platform"/>
            <consortium name="The Broad Institute Genome Sequencing Center for Infectious Disease"/>
            <person name="Wu L."/>
            <person name="Ma J."/>
        </authorList>
    </citation>
    <scope>NUCLEOTIDE SEQUENCE [LARGE SCALE GENOMIC DNA]</scope>
    <source>
        <strain evidence="2">CCM 7427</strain>
    </source>
</reference>
<dbReference type="RefSeq" id="WP_386834581.1">
    <property type="nucleotide sequence ID" value="NZ_JBHUNP010000001.1"/>
</dbReference>
<dbReference type="EMBL" id="JBHUNP010000001">
    <property type="protein sequence ID" value="MFD2649140.1"/>
    <property type="molecule type" value="Genomic_DNA"/>
</dbReference>
<evidence type="ECO:0000313" key="2">
    <source>
        <dbReference type="Proteomes" id="UP001597521"/>
    </source>
</evidence>
<dbReference type="Proteomes" id="UP001597521">
    <property type="component" value="Unassembled WGS sequence"/>
</dbReference>